<dbReference type="GO" id="GO:0016787">
    <property type="term" value="F:hydrolase activity"/>
    <property type="evidence" value="ECO:0007669"/>
    <property type="project" value="UniProtKB-KW"/>
</dbReference>
<dbReference type="Gene3D" id="3.40.50.1820">
    <property type="entry name" value="alpha/beta hydrolase"/>
    <property type="match status" value="1"/>
</dbReference>
<evidence type="ECO:0000313" key="4">
    <source>
        <dbReference type="EMBL" id="MFC3156421.1"/>
    </source>
</evidence>
<proteinExistence type="predicted"/>
<dbReference type="PANTHER" id="PTHR42776:SF27">
    <property type="entry name" value="DIPEPTIDYL PEPTIDASE FAMILY MEMBER 6"/>
    <property type="match status" value="1"/>
</dbReference>
<feature type="signal peptide" evidence="2">
    <location>
        <begin position="1"/>
        <end position="29"/>
    </location>
</feature>
<dbReference type="SUPFAM" id="SSF82171">
    <property type="entry name" value="DPP6 N-terminal domain-like"/>
    <property type="match status" value="1"/>
</dbReference>
<keyword evidence="2" id="KW-0732">Signal</keyword>
<evidence type="ECO:0000256" key="1">
    <source>
        <dbReference type="ARBA" id="ARBA00022801"/>
    </source>
</evidence>
<organism evidence="4 5">
    <name type="scientific">Gilvimarinus japonicus</name>
    <dbReference type="NCBI Taxonomy" id="1796469"/>
    <lineage>
        <taxon>Bacteria</taxon>
        <taxon>Pseudomonadati</taxon>
        <taxon>Pseudomonadota</taxon>
        <taxon>Gammaproteobacteria</taxon>
        <taxon>Cellvibrionales</taxon>
        <taxon>Cellvibrionaceae</taxon>
        <taxon>Gilvimarinus</taxon>
    </lineage>
</organism>
<gene>
    <name evidence="4" type="ORF">ACFOEB_14505</name>
</gene>
<dbReference type="PANTHER" id="PTHR42776">
    <property type="entry name" value="SERINE PEPTIDASE S9 FAMILY MEMBER"/>
    <property type="match status" value="1"/>
</dbReference>
<evidence type="ECO:0000313" key="5">
    <source>
        <dbReference type="Proteomes" id="UP001595548"/>
    </source>
</evidence>
<dbReference type="EC" id="3.4.-.-" evidence="4"/>
<accession>A0ABV7HUB9</accession>
<protein>
    <submittedName>
        <fullName evidence="4">Alpha/beta hydrolase family protein</fullName>
        <ecNumber evidence="4">3.4.-.-</ecNumber>
    </submittedName>
</protein>
<feature type="chain" id="PRO_5045180047" evidence="2">
    <location>
        <begin position="30"/>
        <end position="662"/>
    </location>
</feature>
<evidence type="ECO:0000259" key="3">
    <source>
        <dbReference type="Pfam" id="PF00326"/>
    </source>
</evidence>
<dbReference type="RefSeq" id="WP_382417648.1">
    <property type="nucleotide sequence ID" value="NZ_AP031500.1"/>
</dbReference>
<feature type="domain" description="Peptidase S9 prolyl oligopeptidase catalytic" evidence="3">
    <location>
        <begin position="452"/>
        <end position="657"/>
    </location>
</feature>
<dbReference type="Pfam" id="PF00326">
    <property type="entry name" value="Peptidase_S9"/>
    <property type="match status" value="1"/>
</dbReference>
<dbReference type="EMBL" id="JBHRTL010000030">
    <property type="protein sequence ID" value="MFC3156421.1"/>
    <property type="molecule type" value="Genomic_DNA"/>
</dbReference>
<keyword evidence="5" id="KW-1185">Reference proteome</keyword>
<comment type="caution">
    <text evidence="4">The sequence shown here is derived from an EMBL/GenBank/DDBJ whole genome shotgun (WGS) entry which is preliminary data.</text>
</comment>
<name>A0ABV7HUB9_9GAMM</name>
<dbReference type="InterPro" id="IPR001375">
    <property type="entry name" value="Peptidase_S9_cat"/>
</dbReference>
<dbReference type="InterPro" id="IPR029058">
    <property type="entry name" value="AB_hydrolase_fold"/>
</dbReference>
<dbReference type="SUPFAM" id="SSF53474">
    <property type="entry name" value="alpha/beta-Hydrolases"/>
    <property type="match status" value="1"/>
</dbReference>
<dbReference type="Proteomes" id="UP001595548">
    <property type="component" value="Unassembled WGS sequence"/>
</dbReference>
<evidence type="ECO:0000256" key="2">
    <source>
        <dbReference type="SAM" id="SignalP"/>
    </source>
</evidence>
<sequence length="662" mass="74371">MPIHSRALSLLFISTIAALSFTLSAYSAAASLSVENFAQLPDADGLTLTPDGQKVAALVRVDAKDQKGIAVQVTNLNTQKKKFHLFTDNSKYFISRVQWKDSNTLLVHTFYPSRRDTWTGWGQVRGDTRETRLLIINTESGDVTRPFKHTFLDDFRVLPVSQDQIVDLLPDDPDHLLMAMPGFSGGPYNVVYKVNIRNQRVTAVQNSEPSIMGWGTDLQHRVRVGLRFNDGVVSSQIYDLNTKQWRELWPYTPFSKAQTSVIGFAKNPDIVYLRAAYKDRLAIFKTNLTDPKLEKTLVYADPTYDVMGSLIYDPNTADVIGVNSASHQGSVYFSDKLSALQNSINKLMPDTQNFIYDLTDDKNRYLLYTTGAKESGTYYLGQRNPAKLTALEYRYRNLPPEVLSSTRDYHYSARDGLSIEAWLTLPKGKKAKKLPTILFPHGGPQARDSAAFDYWAQFFANQGYAVLQMNFRGSVGEGFSHRNAGLKKWGQEMQDDIQDGALQLIKDGITDPDKICLAGASYGGYAALMGTVKTPDFYQCAISFAGVSDVFEWVRGNRDFRSAHNIVDEQIGELGEQLKDVSPVNHAEKIKVPILLIHGDSDRQVPPEHSERMYDALQTLDKPVDYIVLENEGHFLANEDSRVTTFNTISRFLNKHLPINAQ</sequence>
<reference evidence="5" key="1">
    <citation type="journal article" date="2019" name="Int. J. Syst. Evol. Microbiol.">
        <title>The Global Catalogue of Microorganisms (GCM) 10K type strain sequencing project: providing services to taxonomists for standard genome sequencing and annotation.</title>
        <authorList>
            <consortium name="The Broad Institute Genomics Platform"/>
            <consortium name="The Broad Institute Genome Sequencing Center for Infectious Disease"/>
            <person name="Wu L."/>
            <person name="Ma J."/>
        </authorList>
    </citation>
    <scope>NUCLEOTIDE SEQUENCE [LARGE SCALE GENOMIC DNA]</scope>
    <source>
        <strain evidence="5">KCTC 52141</strain>
    </source>
</reference>
<keyword evidence="1 4" id="KW-0378">Hydrolase</keyword>